<sequence length="64" mass="7821">MIEYVKTILQKVSFSNYLFERELRKGLRLISPTEIQEFKDWCYLMFGKIHKVILNRYFEPAQAF</sequence>
<dbReference type="OrthoDB" id="840060at2"/>
<accession>A0A3E0E164</accession>
<keyword evidence="2" id="KW-1185">Reference proteome</keyword>
<reference evidence="1 2" key="1">
    <citation type="submission" date="2018-08" db="EMBL/GenBank/DDBJ databases">
        <title>Genomic Encyclopedia of Archaeal and Bacterial Type Strains, Phase II (KMG-II): from individual species to whole genera.</title>
        <authorList>
            <person name="Goeker M."/>
        </authorList>
    </citation>
    <scope>NUCLEOTIDE SEQUENCE [LARGE SCALE GENOMIC DNA]</scope>
    <source>
        <strain evidence="1 2">DSM 15986</strain>
    </source>
</reference>
<dbReference type="Proteomes" id="UP000256405">
    <property type="component" value="Unassembled WGS sequence"/>
</dbReference>
<organism evidence="1 2">
    <name type="scientific">Algoriphagus antarcticus</name>
    <dbReference type="NCBI Taxonomy" id="238540"/>
    <lineage>
        <taxon>Bacteria</taxon>
        <taxon>Pseudomonadati</taxon>
        <taxon>Bacteroidota</taxon>
        <taxon>Cytophagia</taxon>
        <taxon>Cytophagales</taxon>
        <taxon>Cyclobacteriaceae</taxon>
        <taxon>Algoriphagus</taxon>
    </lineage>
</organism>
<comment type="caution">
    <text evidence="1">The sequence shown here is derived from an EMBL/GenBank/DDBJ whole genome shotgun (WGS) entry which is preliminary data.</text>
</comment>
<gene>
    <name evidence="1" type="ORF">C8N25_10355</name>
</gene>
<evidence type="ECO:0000313" key="1">
    <source>
        <dbReference type="EMBL" id="REG91978.1"/>
    </source>
</evidence>
<name>A0A3E0E164_9BACT</name>
<dbReference type="AlphaFoldDB" id="A0A3E0E164"/>
<proteinExistence type="predicted"/>
<evidence type="ECO:0000313" key="2">
    <source>
        <dbReference type="Proteomes" id="UP000256405"/>
    </source>
</evidence>
<protein>
    <submittedName>
        <fullName evidence="1">Uncharacterized protein</fullName>
    </submittedName>
</protein>
<dbReference type="EMBL" id="QUNF01000003">
    <property type="protein sequence ID" value="REG91978.1"/>
    <property type="molecule type" value="Genomic_DNA"/>
</dbReference>